<dbReference type="RefSeq" id="WP_191808260.1">
    <property type="nucleotide sequence ID" value="NZ_JACSQD010000005.1"/>
</dbReference>
<dbReference type="InterPro" id="IPR006139">
    <property type="entry name" value="D-isomer_2_OHA_DH_cat_dom"/>
</dbReference>
<gene>
    <name evidence="7" type="ORF">H9639_11715</name>
</gene>
<accession>A0ABR8UTR9</accession>
<protein>
    <submittedName>
        <fullName evidence="7">C-terminal binding protein</fullName>
    </submittedName>
</protein>
<evidence type="ECO:0000313" key="7">
    <source>
        <dbReference type="EMBL" id="MBD7995967.1"/>
    </source>
</evidence>
<dbReference type="Gene3D" id="3.40.50.720">
    <property type="entry name" value="NAD(P)-binding Rossmann-like Domain"/>
    <property type="match status" value="2"/>
</dbReference>
<evidence type="ECO:0000256" key="4">
    <source>
        <dbReference type="RuleBase" id="RU003719"/>
    </source>
</evidence>
<dbReference type="InterPro" id="IPR029753">
    <property type="entry name" value="D-isomer_DH_CS"/>
</dbReference>
<evidence type="ECO:0000256" key="2">
    <source>
        <dbReference type="ARBA" id="ARBA00023002"/>
    </source>
</evidence>
<evidence type="ECO:0000259" key="6">
    <source>
        <dbReference type="Pfam" id="PF02826"/>
    </source>
</evidence>
<evidence type="ECO:0000259" key="5">
    <source>
        <dbReference type="Pfam" id="PF00389"/>
    </source>
</evidence>
<dbReference type="Pfam" id="PF02826">
    <property type="entry name" value="2-Hacid_dh_C"/>
    <property type="match status" value="1"/>
</dbReference>
<dbReference type="EMBL" id="JACSQD010000005">
    <property type="protein sequence ID" value="MBD7995967.1"/>
    <property type="molecule type" value="Genomic_DNA"/>
</dbReference>
<dbReference type="InterPro" id="IPR050418">
    <property type="entry name" value="D-iso_2-hydroxyacid_DH_PdxB"/>
</dbReference>
<dbReference type="Proteomes" id="UP000609874">
    <property type="component" value="Unassembled WGS sequence"/>
</dbReference>
<comment type="similarity">
    <text evidence="1 4">Belongs to the D-isomer specific 2-hydroxyacid dehydrogenase family.</text>
</comment>
<dbReference type="PANTHER" id="PTHR43761:SF1">
    <property type="entry name" value="D-ISOMER SPECIFIC 2-HYDROXYACID DEHYDROGENASE CATALYTIC DOMAIN-CONTAINING PROTEIN-RELATED"/>
    <property type="match status" value="1"/>
</dbReference>
<dbReference type="Pfam" id="PF00389">
    <property type="entry name" value="2-Hacid_dh"/>
    <property type="match status" value="1"/>
</dbReference>
<dbReference type="SUPFAM" id="SSF52283">
    <property type="entry name" value="Formate/glycerate dehydrogenase catalytic domain-like"/>
    <property type="match status" value="1"/>
</dbReference>
<dbReference type="InterPro" id="IPR043322">
    <property type="entry name" value="CtBP"/>
</dbReference>
<comment type="caution">
    <text evidence="7">The sequence shown here is derived from an EMBL/GenBank/DDBJ whole genome shotgun (WGS) entry which is preliminary data.</text>
</comment>
<dbReference type="PROSITE" id="PS00671">
    <property type="entry name" value="D_2_HYDROXYACID_DH_3"/>
    <property type="match status" value="1"/>
</dbReference>
<evidence type="ECO:0000313" key="8">
    <source>
        <dbReference type="Proteomes" id="UP000609874"/>
    </source>
</evidence>
<feature type="domain" description="D-isomer specific 2-hydroxyacid dehydrogenase catalytic" evidence="5">
    <location>
        <begin position="23"/>
        <end position="318"/>
    </location>
</feature>
<reference evidence="7 8" key="1">
    <citation type="submission" date="2020-08" db="EMBL/GenBank/DDBJ databases">
        <title>A Genomic Blueprint of the Chicken Gut Microbiome.</title>
        <authorList>
            <person name="Gilroy R."/>
            <person name="Ravi A."/>
            <person name="Getino M."/>
            <person name="Pursley I."/>
            <person name="Horton D.L."/>
            <person name="Alikhan N.-F."/>
            <person name="Baker D."/>
            <person name="Gharbi K."/>
            <person name="Hall N."/>
            <person name="Watson M."/>
            <person name="Adriaenssens E.M."/>
            <person name="Foster-Nyarko E."/>
            <person name="Jarju S."/>
            <person name="Secka A."/>
            <person name="Antonio M."/>
            <person name="Oren A."/>
            <person name="Chaudhuri R."/>
            <person name="La Ragione R.M."/>
            <person name="Hildebrand F."/>
            <person name="Pallen M.J."/>
        </authorList>
    </citation>
    <scope>NUCLEOTIDE SEQUENCE [LARGE SCALE GENOMIC DNA]</scope>
    <source>
        <strain evidence="7 8">Sa2CUA1</strain>
    </source>
</reference>
<dbReference type="PROSITE" id="PS00670">
    <property type="entry name" value="D_2_HYDROXYACID_DH_2"/>
    <property type="match status" value="1"/>
</dbReference>
<dbReference type="InterPro" id="IPR006140">
    <property type="entry name" value="D-isomer_DH_NAD-bd"/>
</dbReference>
<proteinExistence type="inferred from homology"/>
<keyword evidence="2 4" id="KW-0560">Oxidoreductase</keyword>
<dbReference type="SUPFAM" id="SSF51735">
    <property type="entry name" value="NAD(P)-binding Rossmann-fold domains"/>
    <property type="match status" value="1"/>
</dbReference>
<evidence type="ECO:0000256" key="1">
    <source>
        <dbReference type="ARBA" id="ARBA00005854"/>
    </source>
</evidence>
<dbReference type="PANTHER" id="PTHR43761">
    <property type="entry name" value="D-ISOMER SPECIFIC 2-HYDROXYACID DEHYDROGENASE FAMILY PROTEIN (AFU_ORTHOLOGUE AFUA_1G13630)"/>
    <property type="match status" value="1"/>
</dbReference>
<feature type="domain" description="D-isomer specific 2-hydroxyacid dehydrogenase NAD-binding" evidence="6">
    <location>
        <begin position="110"/>
        <end position="286"/>
    </location>
</feature>
<dbReference type="CDD" id="cd05299">
    <property type="entry name" value="CtBP_dh"/>
    <property type="match status" value="1"/>
</dbReference>
<dbReference type="InterPro" id="IPR036291">
    <property type="entry name" value="NAD(P)-bd_dom_sf"/>
</dbReference>
<sequence length="334" mass="35372">MNPLTIVITDNDHDSIAVEIEAARLQGAELTLAQCHTEDEVIAAAQDADGIVVQYAPITERVLAALPRLKAVGRYGVGVDTVDVDAATRHGVAVCNVPDYGTEDVSDHALALALSLARGIAQLDRNLRSGESSLTPVQPLHRTRTRVFGVVGLGLIGSATARKALGVGYSVIGCDPRHEAGTVTDDGVSVVGFEELLASADVVSLHVPLNKNTAHLINAETLSLMKPTAVLVNTCRGGVVDTDALVRALQEGTIQAAGLDVFEEEPLPVTSPLIACPNTVLTPHAAWYSEESYGELKRRTVENVLEVCAGRRPRNILNPEVLEADRQLGQPVQA</sequence>
<keyword evidence="3" id="KW-0520">NAD</keyword>
<evidence type="ECO:0000256" key="3">
    <source>
        <dbReference type="ARBA" id="ARBA00023027"/>
    </source>
</evidence>
<keyword evidence="8" id="KW-1185">Reference proteome</keyword>
<organism evidence="7 8">
    <name type="scientific">Arthrobacter gallicola</name>
    <dbReference type="NCBI Taxonomy" id="2762225"/>
    <lineage>
        <taxon>Bacteria</taxon>
        <taxon>Bacillati</taxon>
        <taxon>Actinomycetota</taxon>
        <taxon>Actinomycetes</taxon>
        <taxon>Micrococcales</taxon>
        <taxon>Micrococcaceae</taxon>
        <taxon>Arthrobacter</taxon>
    </lineage>
</organism>
<name>A0ABR8UTR9_9MICC</name>